<dbReference type="PANTHER" id="PTHR37298">
    <property type="entry name" value="UPF0111 PROTEIN YKAA"/>
    <property type="match status" value="1"/>
</dbReference>
<reference evidence="3" key="1">
    <citation type="submission" date="2018-02" db="EMBL/GenBank/DDBJ databases">
        <authorList>
            <person name="Hausmann B."/>
        </authorList>
    </citation>
    <scope>NUCLEOTIDE SEQUENCE [LARGE SCALE GENOMIC DNA]</scope>
    <source>
        <strain evidence="3">Peat soil MAG SbA1</strain>
    </source>
</reference>
<evidence type="ECO:0000256" key="1">
    <source>
        <dbReference type="ARBA" id="ARBA00008591"/>
    </source>
</evidence>
<name>A0A2U3KV81_9BACT</name>
<protein>
    <recommendedName>
        <fullName evidence="4">Phosphate transport regulator</fullName>
    </recommendedName>
</protein>
<evidence type="ECO:0000313" key="3">
    <source>
        <dbReference type="Proteomes" id="UP000238701"/>
    </source>
</evidence>
<comment type="similarity">
    <text evidence="1">Belongs to the UPF0111 family.</text>
</comment>
<dbReference type="Proteomes" id="UP000238701">
    <property type="component" value="Unassembled WGS sequence"/>
</dbReference>
<dbReference type="AlphaFoldDB" id="A0A2U3KV81"/>
<dbReference type="InterPro" id="IPR018445">
    <property type="entry name" value="Put_Phosphate_transp_reg"/>
</dbReference>
<gene>
    <name evidence="2" type="ORF">SBA1_50004</name>
</gene>
<evidence type="ECO:0000313" key="2">
    <source>
        <dbReference type="EMBL" id="SPF43552.1"/>
    </source>
</evidence>
<sequence>MTPLIPRDNTFFEMFSQMSENLIAGARTLVGLFTDYTDLDAKVAEIRRIERVGDEMTHAVLIKLNQSFITPFDREDIHQLTSSLDDVLDLMNAACARIIMYRITNPPPVAMELARLILLQTQEVQRALSLLRKNGDILTHCVEINRLENEADVISRAAIGQLFDQEKDPITLLKSKELIEFLELATDKAEDVANVLETIVLKSS</sequence>
<dbReference type="InterPro" id="IPR052912">
    <property type="entry name" value="UPF0111_domain"/>
</dbReference>
<accession>A0A2U3KV81</accession>
<evidence type="ECO:0008006" key="4">
    <source>
        <dbReference type="Google" id="ProtNLM"/>
    </source>
</evidence>
<proteinExistence type="inferred from homology"/>
<dbReference type="EMBL" id="OMOD01000144">
    <property type="protein sequence ID" value="SPF43552.1"/>
    <property type="molecule type" value="Genomic_DNA"/>
</dbReference>
<dbReference type="Gene3D" id="1.20.58.220">
    <property type="entry name" value="Phosphate transport system protein phou homolog 2, domain 2"/>
    <property type="match status" value="1"/>
</dbReference>
<dbReference type="InterPro" id="IPR038078">
    <property type="entry name" value="PhoU-like_sf"/>
</dbReference>
<organism evidence="2 3">
    <name type="scientific">Candidatus Sulfotelmatobacter kueseliae</name>
    <dbReference type="NCBI Taxonomy" id="2042962"/>
    <lineage>
        <taxon>Bacteria</taxon>
        <taxon>Pseudomonadati</taxon>
        <taxon>Acidobacteriota</taxon>
        <taxon>Terriglobia</taxon>
        <taxon>Terriglobales</taxon>
        <taxon>Candidatus Korobacteraceae</taxon>
        <taxon>Candidatus Sulfotelmatobacter</taxon>
    </lineage>
</organism>
<dbReference type="OrthoDB" id="9797568at2"/>
<dbReference type="PANTHER" id="PTHR37298:SF1">
    <property type="entry name" value="UPF0111 PROTEIN YKAA"/>
    <property type="match status" value="1"/>
</dbReference>
<dbReference type="Pfam" id="PF01865">
    <property type="entry name" value="PhoU_div"/>
    <property type="match status" value="1"/>
</dbReference>